<dbReference type="InterPro" id="IPR021139">
    <property type="entry name" value="NYN"/>
</dbReference>
<proteinExistence type="predicted"/>
<feature type="domain" description="NYN" evidence="1">
    <location>
        <begin position="9"/>
        <end position="160"/>
    </location>
</feature>
<dbReference type="PANTHER" id="PTHR35458">
    <property type="entry name" value="SLR0755 PROTEIN"/>
    <property type="match status" value="1"/>
</dbReference>
<evidence type="ECO:0000313" key="3">
    <source>
        <dbReference type="Proteomes" id="UP000177457"/>
    </source>
</evidence>
<dbReference type="GO" id="GO:0004540">
    <property type="term" value="F:RNA nuclease activity"/>
    <property type="evidence" value="ECO:0007669"/>
    <property type="project" value="InterPro"/>
</dbReference>
<evidence type="ECO:0000259" key="1">
    <source>
        <dbReference type="Pfam" id="PF01936"/>
    </source>
</evidence>
<dbReference type="Gene3D" id="3.40.50.1010">
    <property type="entry name" value="5'-nuclease"/>
    <property type="match status" value="1"/>
</dbReference>
<accession>A0A1F6MDH9</accession>
<dbReference type="Pfam" id="PF01936">
    <property type="entry name" value="NYN"/>
    <property type="match status" value="1"/>
</dbReference>
<dbReference type="Proteomes" id="UP000177457">
    <property type="component" value="Unassembled WGS sequence"/>
</dbReference>
<organism evidence="2 3">
    <name type="scientific">Candidatus Magasanikbacteria bacterium RIFCSPHIGHO2_02_FULL_51_14</name>
    <dbReference type="NCBI Taxonomy" id="1798683"/>
    <lineage>
        <taxon>Bacteria</taxon>
        <taxon>Candidatus Magasanikiibacteriota</taxon>
    </lineage>
</organism>
<evidence type="ECO:0000313" key="2">
    <source>
        <dbReference type="EMBL" id="OGH69598.1"/>
    </source>
</evidence>
<dbReference type="InterPro" id="IPR047140">
    <property type="entry name" value="LabA"/>
</dbReference>
<dbReference type="CDD" id="cd10911">
    <property type="entry name" value="PIN_LabA"/>
    <property type="match status" value="1"/>
</dbReference>
<dbReference type="EMBL" id="MFQE01000074">
    <property type="protein sequence ID" value="OGH69598.1"/>
    <property type="molecule type" value="Genomic_DNA"/>
</dbReference>
<dbReference type="AlphaFoldDB" id="A0A1F6MDH9"/>
<protein>
    <recommendedName>
        <fullName evidence="1">NYN domain-containing protein</fullName>
    </recommendedName>
</protein>
<comment type="caution">
    <text evidence="2">The sequence shown here is derived from an EMBL/GenBank/DDBJ whole genome shotgun (WGS) entry which is preliminary data.</text>
</comment>
<reference evidence="2 3" key="1">
    <citation type="journal article" date="2016" name="Nat. Commun.">
        <title>Thousands of microbial genomes shed light on interconnected biogeochemical processes in an aquifer system.</title>
        <authorList>
            <person name="Anantharaman K."/>
            <person name="Brown C.T."/>
            <person name="Hug L.A."/>
            <person name="Sharon I."/>
            <person name="Castelle C.J."/>
            <person name="Probst A.J."/>
            <person name="Thomas B.C."/>
            <person name="Singh A."/>
            <person name="Wilkins M.J."/>
            <person name="Karaoz U."/>
            <person name="Brodie E.L."/>
            <person name="Williams K.H."/>
            <person name="Hubbard S.S."/>
            <person name="Banfield J.F."/>
        </authorList>
    </citation>
    <scope>NUCLEOTIDE SEQUENCE [LARGE SCALE GENOMIC DNA]</scope>
</reference>
<sequence>MIGRYSRGRTAVFVDAANIYFSQKTLGWRIDFKKLLDYVKGETNLFRMSFYGAINPDNAKERKFHDFLDIVGYTVRHKAIKFIKDDREATYGGHHKGNIDVELTIDAVHFRDYFDSFVLLSGDSDFEALIKYLKKFGKRCLVISTKGHVSIELIRQAKFVDFRKIRKEIELQ</sequence>
<gene>
    <name evidence="2" type="ORF">A3C90_04170</name>
</gene>
<dbReference type="PANTHER" id="PTHR35458:SF2">
    <property type="entry name" value="SLR0755 PROTEIN"/>
    <property type="match status" value="1"/>
</dbReference>
<dbReference type="STRING" id="1798683.A3C90_04170"/>
<name>A0A1F6MDH9_9BACT</name>